<feature type="domain" description="DUF4923" evidence="2">
    <location>
        <begin position="109"/>
        <end position="268"/>
    </location>
</feature>
<dbReference type="EMBL" id="GL945017">
    <property type="protein sequence ID" value="EGN58098.1"/>
    <property type="molecule type" value="Genomic_DNA"/>
</dbReference>
<reference evidence="4" key="1">
    <citation type="journal article" date="2011" name="Stand. Genomic Sci.">
        <title>Non-contiguous finished genome sequence of the opportunistic oral pathogen Prevotella multisaccharivorax type strain (PPPA20).</title>
        <authorList>
            <person name="Pati A."/>
            <person name="Gronow S."/>
            <person name="Lu M."/>
            <person name="Lapidus A."/>
            <person name="Nolan M."/>
            <person name="Lucas S."/>
            <person name="Hammon N."/>
            <person name="Deshpande S."/>
            <person name="Cheng J.F."/>
            <person name="Tapia R."/>
            <person name="Han C."/>
            <person name="Goodwin L."/>
            <person name="Pitluck S."/>
            <person name="Liolios K."/>
            <person name="Pagani I."/>
            <person name="Mavromatis K."/>
            <person name="Mikhailova N."/>
            <person name="Huntemann M."/>
            <person name="Chen A."/>
            <person name="Palaniappan K."/>
            <person name="Land M."/>
            <person name="Hauser L."/>
            <person name="Detter J.C."/>
            <person name="Brambilla E.M."/>
            <person name="Rohde M."/>
            <person name="Goker M."/>
            <person name="Woyke T."/>
            <person name="Bristow J."/>
            <person name="Eisen J.A."/>
            <person name="Markowitz V."/>
            <person name="Hugenholtz P."/>
            <person name="Kyrpides N.C."/>
            <person name="Klenk H.P."/>
            <person name="Ivanova N."/>
        </authorList>
    </citation>
    <scope>NUCLEOTIDE SEQUENCE [LARGE SCALE GENOMIC DNA]</scope>
    <source>
        <strain evidence="4">DSM 17128</strain>
    </source>
</reference>
<evidence type="ECO:0000313" key="4">
    <source>
        <dbReference type="Proteomes" id="UP000002772"/>
    </source>
</evidence>
<dbReference type="Proteomes" id="UP000002772">
    <property type="component" value="Unassembled WGS sequence"/>
</dbReference>
<proteinExistence type="predicted"/>
<name>F8NCR3_9BACT</name>
<accession>F8NCR3</accession>
<dbReference type="HOGENOM" id="CLU_083301_0_0_10"/>
<evidence type="ECO:0000256" key="1">
    <source>
        <dbReference type="SAM" id="MobiDB-lite"/>
    </source>
</evidence>
<feature type="region of interest" description="Disordered" evidence="1">
    <location>
        <begin position="62"/>
        <end position="83"/>
    </location>
</feature>
<dbReference type="Pfam" id="PF16270">
    <property type="entry name" value="DUF4923"/>
    <property type="match status" value="1"/>
</dbReference>
<dbReference type="STRING" id="688246.Premu_2749"/>
<organism evidence="3 4">
    <name type="scientific">Hallella multisaccharivorax DSM 17128</name>
    <dbReference type="NCBI Taxonomy" id="688246"/>
    <lineage>
        <taxon>Bacteria</taxon>
        <taxon>Pseudomonadati</taxon>
        <taxon>Bacteroidota</taxon>
        <taxon>Bacteroidia</taxon>
        <taxon>Bacteroidales</taxon>
        <taxon>Prevotellaceae</taxon>
        <taxon>Hallella</taxon>
    </lineage>
</organism>
<keyword evidence="4" id="KW-1185">Reference proteome</keyword>
<evidence type="ECO:0000259" key="2">
    <source>
        <dbReference type="Pfam" id="PF16270"/>
    </source>
</evidence>
<dbReference type="AlphaFoldDB" id="F8NCR3"/>
<dbReference type="InterPro" id="IPR032575">
    <property type="entry name" value="DUF4923"/>
</dbReference>
<protein>
    <recommendedName>
        <fullName evidence="2">DUF4923 domain-containing protein</fullName>
    </recommendedName>
</protein>
<gene>
    <name evidence="3" type="ORF">Premu_2749</name>
</gene>
<evidence type="ECO:0000313" key="3">
    <source>
        <dbReference type="EMBL" id="EGN58098.1"/>
    </source>
</evidence>
<sequence length="268" mass="27653">MALAMGLAFTPIAEAVASVEGVNIVAPAKKRPVKKTAKKATKRKAVLSKTTASTTETATTVAPVKVDSSKRSKTSTPSESSGSGLLGGIMSAIGGGAESGSILSGLSTIFDAAKGATKDRIIGTWTYVEPAVVFTSKNVLNNIGGKVASQAIEKQLQAQFDKAGIRKGMMKMTFDKDGKFTQSIGAKATSGTYTIQNHSVVLNYEGDIKQIVGTTQLDGSDLLIVMDASKLLKYANALGSFTGNAALKSLGSIIGSVDGMQVGLKLNK</sequence>